<dbReference type="InterPro" id="IPR006047">
    <property type="entry name" value="GH13_cat_dom"/>
</dbReference>
<keyword evidence="3" id="KW-0326">Glycosidase</keyword>
<dbReference type="InterPro" id="IPR017853">
    <property type="entry name" value="GH"/>
</dbReference>
<reference evidence="3" key="1">
    <citation type="submission" date="2021-09" db="EMBL/GenBank/DDBJ databases">
        <title>Genome analysis of Fictibacillus sp. KIGAM418 isolated from marine sediment.</title>
        <authorList>
            <person name="Seo M.-J."/>
            <person name="Cho E.-S."/>
            <person name="Hwang C.Y."/>
        </authorList>
    </citation>
    <scope>NUCLEOTIDE SEQUENCE</scope>
    <source>
        <strain evidence="3">KIGAM418</strain>
    </source>
</reference>
<dbReference type="PANTHER" id="PTHR43002">
    <property type="entry name" value="GLYCOGEN DEBRANCHING ENZYME"/>
    <property type="match status" value="1"/>
</dbReference>
<dbReference type="SMART" id="SM00642">
    <property type="entry name" value="Aamy"/>
    <property type="match status" value="1"/>
</dbReference>
<dbReference type="InterPro" id="IPR049117">
    <property type="entry name" value="pulA_all-beta"/>
</dbReference>
<dbReference type="Gene3D" id="3.20.20.80">
    <property type="entry name" value="Glycosidases"/>
    <property type="match status" value="1"/>
</dbReference>
<gene>
    <name evidence="3" type="primary">pulA</name>
    <name evidence="3" type="ORF">LCY76_16120</name>
</gene>
<accession>A0A9X2BI16</accession>
<evidence type="ECO:0000259" key="2">
    <source>
        <dbReference type="SMART" id="SM00642"/>
    </source>
</evidence>
<keyword evidence="3" id="KW-0378">Hydrolase</keyword>
<dbReference type="InterPro" id="IPR011840">
    <property type="entry name" value="PulA_typeI"/>
</dbReference>
<dbReference type="RefSeq" id="WP_248253452.1">
    <property type="nucleotide sequence ID" value="NZ_JAIWJX010000002.1"/>
</dbReference>
<proteinExistence type="inferred from homology"/>
<sequence length="716" mass="81829">MEAEQIEAYLDTFTMVTLVIFTEVPREAYFYVTDLERVYPLKKISEQRLEDRLLFHMVLDQKIPIHRDYWVVCPNGGRIPLKTGAVVRTKEFDEVFAYEKSDLGTLYTSEKTIFKVWAPTASSVRLKLFTSVSTAFEHPMRLGDRGVWETEVAGDCHLNEYCYLVRVNHAVNEAVDPYAKAVTINGKRGVVIDLSKTDPEGWDTALSPPPIKKTDSIIYEVHVRDFSIHPLSGMQHKGKFLAFTETGTAGPGHSVTGIDHLKKLGVTHVQLLPVNDYGSIDETKADTEYNWGYDPLHFNVPEGSYATDPADPISRIKEFKALISSMHVNGLRVIMDVVYNHVFIRETSDFEKIVPGYYFRFDYGGNPVNGTGVGNDTASERYMMRKFMMDSVMFWTKEYKVDGFRFDLMGIHDIKTMNEIYRELSEVNPAVFILGEGWKMNTWLDEDQKACIDSADKMPGISFFNDRFRDHVKGNIFHDALEGFINGDASQIAGMYENASGNSGEHGLFITPGQSINYIECHDNHTLWDRLRALHPYEEETVLRKRHLLGTALAIFSQGVPFIHAGQEFFRTKQGDGNSYKSGDIINRLDWERKAKYEADVQYVAELIQIRKKHPAFRIDEPEIIADCLSLLQYLPDGLFGYMIKNIGELDSWRHIILLYNGHQIEKVYQLPFPGQWTVTAEAMEVKEDGLYKTDDETLIIPPLGFTMAVQYSEKF</sequence>
<dbReference type="AlphaFoldDB" id="A0A9X2BI16"/>
<evidence type="ECO:0000256" key="1">
    <source>
        <dbReference type="ARBA" id="ARBA00008061"/>
    </source>
</evidence>
<dbReference type="CDD" id="cd02860">
    <property type="entry name" value="E_set_Pullulanase"/>
    <property type="match status" value="1"/>
</dbReference>
<dbReference type="Proteomes" id="UP001139011">
    <property type="component" value="Unassembled WGS sequence"/>
</dbReference>
<evidence type="ECO:0000313" key="3">
    <source>
        <dbReference type="EMBL" id="MCK6258103.1"/>
    </source>
</evidence>
<dbReference type="EMBL" id="JAIWJX010000002">
    <property type="protein sequence ID" value="MCK6258103.1"/>
    <property type="molecule type" value="Genomic_DNA"/>
</dbReference>
<protein>
    <submittedName>
        <fullName evidence="3">Type I pullulanase</fullName>
        <ecNumber evidence="3">3.2.1.41</ecNumber>
    </submittedName>
</protein>
<dbReference type="Gene3D" id="2.60.40.10">
    <property type="entry name" value="Immunoglobulins"/>
    <property type="match status" value="1"/>
</dbReference>
<organism evidence="3 4">
    <name type="scientific">Fictibacillus marinisediminis</name>
    <dbReference type="NCBI Taxonomy" id="2878389"/>
    <lineage>
        <taxon>Bacteria</taxon>
        <taxon>Bacillati</taxon>
        <taxon>Bacillota</taxon>
        <taxon>Bacilli</taxon>
        <taxon>Bacillales</taxon>
        <taxon>Fictibacillaceae</taxon>
        <taxon>Fictibacillus</taxon>
    </lineage>
</organism>
<dbReference type="NCBIfam" id="TIGR02104">
    <property type="entry name" value="pulA_typeI"/>
    <property type="match status" value="1"/>
</dbReference>
<dbReference type="Gene3D" id="2.60.40.1180">
    <property type="entry name" value="Golgi alpha-mannosidase II"/>
    <property type="match status" value="1"/>
</dbReference>
<feature type="domain" description="Glycosyl hydrolase family 13 catalytic" evidence="2">
    <location>
        <begin position="220"/>
        <end position="611"/>
    </location>
</feature>
<dbReference type="InterPro" id="IPR013780">
    <property type="entry name" value="Glyco_hydro_b"/>
</dbReference>
<dbReference type="Pfam" id="PF02922">
    <property type="entry name" value="CBM_48"/>
    <property type="match status" value="1"/>
</dbReference>
<dbReference type="InterPro" id="IPR014756">
    <property type="entry name" value="Ig_E-set"/>
</dbReference>
<comment type="similarity">
    <text evidence="1">Belongs to the glycosyl hydrolase 13 family.</text>
</comment>
<dbReference type="EC" id="3.2.1.41" evidence="3"/>
<dbReference type="InterPro" id="IPR004193">
    <property type="entry name" value="Glyco_hydro_13_N"/>
</dbReference>
<comment type="caution">
    <text evidence="3">The sequence shown here is derived from an EMBL/GenBank/DDBJ whole genome shotgun (WGS) entry which is preliminary data.</text>
</comment>
<evidence type="ECO:0000313" key="4">
    <source>
        <dbReference type="Proteomes" id="UP001139011"/>
    </source>
</evidence>
<dbReference type="Pfam" id="PF21653">
    <property type="entry name" value="pulA_all-beta"/>
    <property type="match status" value="1"/>
</dbReference>
<dbReference type="GO" id="GO:0005975">
    <property type="term" value="P:carbohydrate metabolic process"/>
    <property type="evidence" value="ECO:0007669"/>
    <property type="project" value="InterPro"/>
</dbReference>
<dbReference type="Gene3D" id="2.60.40.2320">
    <property type="match status" value="1"/>
</dbReference>
<dbReference type="Pfam" id="PF17999">
    <property type="entry name" value="PulA_N1"/>
    <property type="match status" value="1"/>
</dbReference>
<dbReference type="CDD" id="cd11341">
    <property type="entry name" value="AmyAc_Pullulanase_LD-like"/>
    <property type="match status" value="1"/>
</dbReference>
<name>A0A9X2BI16_9BACL</name>
<dbReference type="SUPFAM" id="SSF81296">
    <property type="entry name" value="E set domains"/>
    <property type="match status" value="1"/>
</dbReference>
<dbReference type="SUPFAM" id="SSF51445">
    <property type="entry name" value="(Trans)glycosidases"/>
    <property type="match status" value="1"/>
</dbReference>
<dbReference type="GO" id="GO:0051060">
    <property type="term" value="F:pullulanase activity"/>
    <property type="evidence" value="ECO:0007669"/>
    <property type="project" value="UniProtKB-EC"/>
</dbReference>
<keyword evidence="4" id="KW-1185">Reference proteome</keyword>
<dbReference type="InterPro" id="IPR013783">
    <property type="entry name" value="Ig-like_fold"/>
</dbReference>
<dbReference type="InterPro" id="IPR040697">
    <property type="entry name" value="PulA_N1"/>
</dbReference>